<name>A0ACC0UV67_9HYPO</name>
<evidence type="ECO:0000313" key="2">
    <source>
        <dbReference type="Proteomes" id="UP001163324"/>
    </source>
</evidence>
<accession>A0ACC0UV67</accession>
<gene>
    <name evidence="1" type="ORF">N3K66_006362</name>
</gene>
<comment type="caution">
    <text evidence="1">The sequence shown here is derived from an EMBL/GenBank/DDBJ whole genome shotgun (WGS) entry which is preliminary data.</text>
</comment>
<sequence>MIHQIKEVDSIQFSVLVNNEVDPISPSPNPDVKYPAFLTGVPLKPIQDGSRGDAQLEFRMDSICCGAHGLSLAIVSIPSPRTMLFDAGPEEQIWESNARRMNLDAAAIEHVHLSHWHRDHSGGMLRAIRTISEARKAAGKPDGGVVTVDLHPDRPEYRGIQAGETLISMEADPTFEAMEAAGATLRLSSVPHAVLGDTFLVSGEVPRTTSYETGIRGGIRYETEAEGGGRWVPDTLILDERFVVCNLKNKGLVVFAGCSHPGIVNIARHALDLTGGQIPLLAVVGGYHLADGDPAKMQSTMDDLVALRPRIFMPGHCTGWRFCFKIERELPEGSYVPCFGGTTYTLDGLVEEEEQGAKA</sequence>
<reference evidence="1" key="1">
    <citation type="submission" date="2022-10" db="EMBL/GenBank/DDBJ databases">
        <title>Complete Genome of Trichothecium roseum strain YXFP-22015, a Plant Pathogen Isolated from Citrus.</title>
        <authorList>
            <person name="Wang Y."/>
            <person name="Zhu L."/>
        </authorList>
    </citation>
    <scope>NUCLEOTIDE SEQUENCE</scope>
    <source>
        <strain evidence="1">YXFP-22015</strain>
    </source>
</reference>
<evidence type="ECO:0000313" key="1">
    <source>
        <dbReference type="EMBL" id="KAI9898002.1"/>
    </source>
</evidence>
<organism evidence="1 2">
    <name type="scientific">Trichothecium roseum</name>
    <dbReference type="NCBI Taxonomy" id="47278"/>
    <lineage>
        <taxon>Eukaryota</taxon>
        <taxon>Fungi</taxon>
        <taxon>Dikarya</taxon>
        <taxon>Ascomycota</taxon>
        <taxon>Pezizomycotina</taxon>
        <taxon>Sordariomycetes</taxon>
        <taxon>Hypocreomycetidae</taxon>
        <taxon>Hypocreales</taxon>
        <taxon>Hypocreales incertae sedis</taxon>
        <taxon>Trichothecium</taxon>
    </lineage>
</organism>
<dbReference type="Proteomes" id="UP001163324">
    <property type="component" value="Chromosome 6"/>
</dbReference>
<keyword evidence="2" id="KW-1185">Reference proteome</keyword>
<dbReference type="EMBL" id="CM047945">
    <property type="protein sequence ID" value="KAI9898002.1"/>
    <property type="molecule type" value="Genomic_DNA"/>
</dbReference>
<protein>
    <submittedName>
        <fullName evidence="1">Uncharacterized protein</fullName>
    </submittedName>
</protein>
<proteinExistence type="predicted"/>